<protein>
    <submittedName>
        <fullName evidence="4">Glycosidase</fullName>
    </submittedName>
</protein>
<dbReference type="SMART" id="SM00642">
    <property type="entry name" value="Aamy"/>
    <property type="match status" value="1"/>
</dbReference>
<dbReference type="Gene3D" id="2.60.40.1130">
    <property type="entry name" value="Rab geranylgeranyltransferase alpha-subunit, insert domain"/>
    <property type="match status" value="1"/>
</dbReference>
<keyword evidence="4" id="KW-0378">Hydrolase</keyword>
<dbReference type="Pfam" id="PF17967">
    <property type="entry name" value="Pullulanase_N2"/>
    <property type="match status" value="1"/>
</dbReference>
<feature type="signal peptide" evidence="2">
    <location>
        <begin position="1"/>
        <end position="31"/>
    </location>
</feature>
<reference evidence="4 5" key="1">
    <citation type="submission" date="2016-10" db="EMBL/GenBank/DDBJ databases">
        <authorList>
            <person name="de Groot N.N."/>
        </authorList>
    </citation>
    <scope>NUCLEOTIDE SEQUENCE [LARGE SCALE GENOMIC DNA]</scope>
    <source>
        <strain evidence="4 5">MON 2.2</strain>
    </source>
</reference>
<keyword evidence="2" id="KW-0732">Signal</keyword>
<dbReference type="GO" id="GO:0016798">
    <property type="term" value="F:hydrolase activity, acting on glycosyl bonds"/>
    <property type="evidence" value="ECO:0007669"/>
    <property type="project" value="UniProtKB-KW"/>
</dbReference>
<evidence type="ECO:0000256" key="2">
    <source>
        <dbReference type="SAM" id="SignalP"/>
    </source>
</evidence>
<dbReference type="GO" id="GO:0005975">
    <property type="term" value="P:carbohydrate metabolic process"/>
    <property type="evidence" value="ECO:0007669"/>
    <property type="project" value="InterPro"/>
</dbReference>
<dbReference type="InterPro" id="IPR006047">
    <property type="entry name" value="GH13_cat_dom"/>
</dbReference>
<dbReference type="PANTHER" id="PTHR10357:SF209">
    <property type="entry name" value="PERIPLASMIC ALPHA-AMYLASE"/>
    <property type="match status" value="1"/>
</dbReference>
<accession>A0A1G6VY71</accession>
<dbReference type="Gene3D" id="3.20.20.80">
    <property type="entry name" value="Glycosidases"/>
    <property type="match status" value="1"/>
</dbReference>
<dbReference type="Pfam" id="PF22058">
    <property type="entry name" value="X25_BaPul_like"/>
    <property type="match status" value="3"/>
</dbReference>
<keyword evidence="5" id="KW-1185">Reference proteome</keyword>
<feature type="domain" description="Glycosyl hydrolase family 13 catalytic" evidence="3">
    <location>
        <begin position="169"/>
        <end position="625"/>
    </location>
</feature>
<dbReference type="SUPFAM" id="SSF81296">
    <property type="entry name" value="E set domains"/>
    <property type="match status" value="1"/>
</dbReference>
<dbReference type="InterPro" id="IPR014756">
    <property type="entry name" value="Ig_E-set"/>
</dbReference>
<dbReference type="Gene3D" id="2.60.40.10">
    <property type="entry name" value="Immunoglobulins"/>
    <property type="match status" value="3"/>
</dbReference>
<gene>
    <name evidence="4" type="ORF">SAMN04489747_1289</name>
</gene>
<dbReference type="CDD" id="cd11339">
    <property type="entry name" value="AmyAc_bac_CMD_like_2"/>
    <property type="match status" value="1"/>
</dbReference>
<dbReference type="CDD" id="cd12962">
    <property type="entry name" value="X25_BaPul_like"/>
    <property type="match status" value="3"/>
</dbReference>
<evidence type="ECO:0000313" key="4">
    <source>
        <dbReference type="EMBL" id="SDD58521.1"/>
    </source>
</evidence>
<keyword evidence="4" id="KW-0326">Glycosidase</keyword>
<dbReference type="Proteomes" id="UP000198546">
    <property type="component" value="Chromosome i"/>
</dbReference>
<dbReference type="OrthoDB" id="9805159at2"/>
<dbReference type="SUPFAM" id="SSF51445">
    <property type="entry name" value="(Trans)glycosidases"/>
    <property type="match status" value="1"/>
</dbReference>
<dbReference type="InterPro" id="IPR006311">
    <property type="entry name" value="TAT_signal"/>
</dbReference>
<evidence type="ECO:0000256" key="1">
    <source>
        <dbReference type="SAM" id="MobiDB-lite"/>
    </source>
</evidence>
<dbReference type="PANTHER" id="PTHR10357">
    <property type="entry name" value="ALPHA-AMYLASE FAMILY MEMBER"/>
    <property type="match status" value="1"/>
</dbReference>
<dbReference type="InterPro" id="IPR054409">
    <property type="entry name" value="X25_BaPul-like"/>
</dbReference>
<dbReference type="InterPro" id="IPR013780">
    <property type="entry name" value="Glyco_hydro_b"/>
</dbReference>
<dbReference type="InterPro" id="IPR013783">
    <property type="entry name" value="Ig-like_fold"/>
</dbReference>
<dbReference type="STRING" id="675864.SAMN04489747_1289"/>
<feature type="region of interest" description="Disordered" evidence="1">
    <location>
        <begin position="728"/>
        <end position="749"/>
    </location>
</feature>
<organism evidence="4 5">
    <name type="scientific">Auraticoccus monumenti</name>
    <dbReference type="NCBI Taxonomy" id="675864"/>
    <lineage>
        <taxon>Bacteria</taxon>
        <taxon>Bacillati</taxon>
        <taxon>Actinomycetota</taxon>
        <taxon>Actinomycetes</taxon>
        <taxon>Propionibacteriales</taxon>
        <taxon>Propionibacteriaceae</taxon>
        <taxon>Auraticoccus</taxon>
    </lineage>
</organism>
<dbReference type="PROSITE" id="PS51318">
    <property type="entry name" value="TAT"/>
    <property type="match status" value="1"/>
</dbReference>
<name>A0A1G6VY71_9ACTN</name>
<feature type="chain" id="PRO_5039713334" evidence="2">
    <location>
        <begin position="32"/>
        <end position="1169"/>
    </location>
</feature>
<evidence type="ECO:0000313" key="5">
    <source>
        <dbReference type="Proteomes" id="UP000198546"/>
    </source>
</evidence>
<dbReference type="EMBL" id="LT629688">
    <property type="protein sequence ID" value="SDD58521.1"/>
    <property type="molecule type" value="Genomic_DNA"/>
</dbReference>
<dbReference type="RefSeq" id="WP_090591697.1">
    <property type="nucleotide sequence ID" value="NZ_LT629688.1"/>
</dbReference>
<dbReference type="Pfam" id="PF00128">
    <property type="entry name" value="Alpha-amylase"/>
    <property type="match status" value="1"/>
</dbReference>
<dbReference type="InterPro" id="IPR040671">
    <property type="entry name" value="Pullulanase_N2"/>
</dbReference>
<proteinExistence type="predicted"/>
<evidence type="ECO:0000259" key="3">
    <source>
        <dbReference type="SMART" id="SM00642"/>
    </source>
</evidence>
<sequence length="1169" mass="125475">MTRTTPSTPAPATRTRRLTALLGALALAATAAPLATLTAAPAAADEDVVTLVGSLQSELGCEADWEPACAATVLEPVRGSTTTRSATFTVPAGSWTFKVAVGGSWDESHPAADRPLVLTTPAEVEFVFDTETDAVDVRSAELPGSATAADRALVGDSLREAVTDEQFYFVMADRFADGDPSNNTGGLPGGRLDHGFDPTDKGFYHGGDLAGVLDRLDYIEGLGTTAIWLTPSFKNQPVQGAGDAASAGYHGYWITDFTQIDPHLGTNEEMRELIDAAHARGMKVYFDIITNHTADVIDYAEGRYSYVSKEARPYTDAAGQPFDDADFAGTDTFPEVDPATSFPYTPVFREPADETAKVPAWLNDPRLYHNRGDSTFAGESSTHGDFVGLDDLWTERSEVVEGMIDIYSTWARFGIDGFRVDTVKHVNLEFWQEFSPAVLEAAREENEDFFMFGEVYDANPAYLSTFTTEGELQATIDFGFQARSVEAAAGSVPTTGLRDFFAADDYYTDTDSNAYQLPTFTGNHDMGRAAMLLAAKGLSGDELLQRVGLTNELMFTSRGQPVVYYGDEQGFVGAGGDKDARQDMFATQVQQYADEPVLGGPAGSRDRYDTSHPLYRQIRELSDLRAEHPALVDGAQVHRYASEDGLYAFARVDEEQREYLVVVNTSGTEQSASLRTWTPRGTLRGVHGDDARLRADAEGRVDVTVAPASTEVYRSDRTLARRKRAPQVLLTSPDGRPGQPAEQSVVGGRAEIRAGSVEDVAATAGFAWREAGTQEWTPLGVDDNAPYRVFHDVRGLGAGTLLEYRVVLRDSSGNLSADSASAVVGDPVPVDPGPGGPTGPVEQPDAVAVAGDHNSEMGCPADWSPDCDAAQLTLDAEDGIWKGTFTLPASPHAYKAAIDRSWDENYGEGAVRDGGNLSYTAPGTPVTFYYDHATHWVTSDAQGPIITAPGSMQSELGCAADWSPDCMRPWLQDPDGDGTFTWSSVEVPAGSYDLKVAHGLSWDESYGAGGEADGGNVSFTVAEEGLVTTVSYVLATHEIRVGTTRPGAEPDLGVARAQWVESDLLAWPSDALPDLPVELLDWRLHAAPDGGMGIDAETLSGSTSFRLTRDPDGFPDDVLAEHPELEGFVALRLNRASVRGARALRDGQLAVALYDDLGRVVDAGGVLLR</sequence>
<dbReference type="AlphaFoldDB" id="A0A1G6VY71"/>
<dbReference type="Gene3D" id="2.60.40.1180">
    <property type="entry name" value="Golgi alpha-mannosidase II"/>
    <property type="match status" value="1"/>
</dbReference>
<dbReference type="InterPro" id="IPR017853">
    <property type="entry name" value="GH"/>
</dbReference>
<dbReference type="SUPFAM" id="SSF51011">
    <property type="entry name" value="Glycosyl hydrolase domain"/>
    <property type="match status" value="1"/>
</dbReference>